<evidence type="ECO:0000256" key="1">
    <source>
        <dbReference type="SAM" id="MobiDB-lite"/>
    </source>
</evidence>
<dbReference type="Gene3D" id="2.120.10.30">
    <property type="entry name" value="TolB, C-terminal domain"/>
    <property type="match status" value="1"/>
</dbReference>
<sequence length="1356" mass="152287">MSSEQEEEVIITVWPFFTRKGKEERIFVRRINCVAKLARVRSVSSNYEKQFVIVYPVKTVFSTSCPTIVIKEASTGETTCKSLPSPVPKLSKREESKLFQCETHNEARVRGKVVKWPWRIRCGICSKNVQLRCDADLKGRISSFDRHHFTKCSKNQAGSARDARQTNIRDMLRGVKRNASTKGPSKEKVQKRTEETVVVDSDIDVSDLEESYDSSTSEECESVSGGGNSEDSESDYDQNSDVEVCSCIESLTDSPSLDETRSLDGDDLYTVHVGVEKADPLCVKLNDLIRRGKIPKERILYRYLNDVVEIMYNPFHEYDREVVKFFNTITYLGGRRTANFIRGPMNLGDGRHSHLNQELDKKMNLGGPSESLIQKSQTEYTSESGVIKPLSLGHIELLKNSEAKPLIETPNLLVTPCALANDGTALKPAIEFDARIKENVGLKFPVDLDYIKKNPKPSPEHLKENIVTEAIVSSLTSLDNFCSLPVAVDYATQSGKTGQTMSNLFEEHIKTLQVCQTCQEKSTDRRHIISPDQMNCTSFCDTCYDSKTVCAECKAVGQVSYVPSLRACDSCLERNIVCTRRVVMVLCSDCETGNKNAFEIFNEKLEQGTIDPELEFLCILPDCPHVGKSMKAAFSNWWLKCKDERINLGLLRTLRNRSDKATKDCFRNLIPKNDRVKNKDRQDPSSVITLSSKNLTDALKDIGYVCHTIIPELDKYSADNQRGMYPCPISITIPSYGWIAFLSFDAKSGSSTLFKARLHSPVDKITALRKNLKAKEIHCSDGIIFLTSDSGPIKAIEFTEGSINMISKQKKKKDDLMNLATTLNVSPAGTVAEITSRLKKYSETVKHQYETHDVRNDEIHLWDRETQPSFEAMVCADHDLIYAAEVIEKSIISLQIEKDGVGLKGTNLQAIIPYGTTWRKVNSICLSNGNLFVSHAQGISKINLETCECRLVVQLDNQPCVLTRFGTDVLYTNQKKSSIWQLSDDGEELRLFAGSDEEDGSIDGPVKESRFKQPVGICTEFESVVYVCDAQINSIRICSKLKECAHFLKAIGCLYEAFSVHNKGAHYTVKSTEEAIGLVRQCREMLDENTYDIRGATGIKTTLNGPQGHVSARTVESVAMIDTGLQRLYANLRQFDYEHTNLLSCMTLDVENCHSIVHVKQANMSKAEYCRSFGLAMKEAVKRLTTWAAYYHTSRRSWYPKPEGALLLSQVPVMKPLPIVNMRSADCDALRDWASSYGAAVRQRTVRQETTMARHGTLPEFMYQRQCEISEEPVSIAFDEQAMADVATVATENELEEDEADRDQDEFDESSDEEVVEDGRGDATLLQGEIGSSATFLLGARTRFGRVVRFNNRLLY</sequence>
<evidence type="ECO:0000313" key="2">
    <source>
        <dbReference type="EMBL" id="KAJ7394579.1"/>
    </source>
</evidence>
<name>A0A9X0A863_9CNID</name>
<feature type="compositionally biased region" description="Basic and acidic residues" evidence="1">
    <location>
        <begin position="184"/>
        <end position="195"/>
    </location>
</feature>
<dbReference type="InterPro" id="IPR011042">
    <property type="entry name" value="6-blade_b-propeller_TolB-like"/>
</dbReference>
<dbReference type="EMBL" id="MU825396">
    <property type="protein sequence ID" value="KAJ7394579.1"/>
    <property type="molecule type" value="Genomic_DNA"/>
</dbReference>
<dbReference type="Proteomes" id="UP001163046">
    <property type="component" value="Unassembled WGS sequence"/>
</dbReference>
<reference evidence="2" key="1">
    <citation type="submission" date="2023-01" db="EMBL/GenBank/DDBJ databases">
        <title>Genome assembly of the deep-sea coral Lophelia pertusa.</title>
        <authorList>
            <person name="Herrera S."/>
            <person name="Cordes E."/>
        </authorList>
    </citation>
    <scope>NUCLEOTIDE SEQUENCE</scope>
    <source>
        <strain evidence="2">USNM1676648</strain>
        <tissue evidence="2">Polyp</tissue>
    </source>
</reference>
<feature type="region of interest" description="Disordered" evidence="1">
    <location>
        <begin position="1292"/>
        <end position="1319"/>
    </location>
</feature>
<evidence type="ECO:0000313" key="3">
    <source>
        <dbReference type="Proteomes" id="UP001163046"/>
    </source>
</evidence>
<comment type="caution">
    <text evidence="2">The sequence shown here is derived from an EMBL/GenBank/DDBJ whole genome shotgun (WGS) entry which is preliminary data.</text>
</comment>
<keyword evidence="3" id="KW-1185">Reference proteome</keyword>
<organism evidence="2 3">
    <name type="scientific">Desmophyllum pertusum</name>
    <dbReference type="NCBI Taxonomy" id="174260"/>
    <lineage>
        <taxon>Eukaryota</taxon>
        <taxon>Metazoa</taxon>
        <taxon>Cnidaria</taxon>
        <taxon>Anthozoa</taxon>
        <taxon>Hexacorallia</taxon>
        <taxon>Scleractinia</taxon>
        <taxon>Caryophylliina</taxon>
        <taxon>Caryophylliidae</taxon>
        <taxon>Desmophyllum</taxon>
    </lineage>
</organism>
<feature type="compositionally biased region" description="Acidic residues" evidence="1">
    <location>
        <begin position="1293"/>
        <end position="1316"/>
    </location>
</feature>
<dbReference type="OrthoDB" id="5963066at2759"/>
<feature type="region of interest" description="Disordered" evidence="1">
    <location>
        <begin position="172"/>
        <end position="237"/>
    </location>
</feature>
<accession>A0A9X0A863</accession>
<gene>
    <name evidence="2" type="ORF">OS493_000397</name>
</gene>
<feature type="compositionally biased region" description="Acidic residues" evidence="1">
    <location>
        <begin position="201"/>
        <end position="221"/>
    </location>
</feature>
<proteinExistence type="predicted"/>
<protein>
    <submittedName>
        <fullName evidence="2">Uncharacterized protein</fullName>
    </submittedName>
</protein>
<dbReference type="SUPFAM" id="SSF63825">
    <property type="entry name" value="YWTD domain"/>
    <property type="match status" value="1"/>
</dbReference>